<dbReference type="AlphaFoldDB" id="A0A3T0N0J3"/>
<dbReference type="OrthoDB" id="7867097at2"/>
<sequence>MSENFNFSRNSRSPQLIAILVTVYAVLIALHFTIDASWWIVTVLALPTLPAAWDYWRDTLSGLSLGPDQIEWYSGQQTGKLALNKVKLARFDTRWDFSVRVTFILDSGKKLRLPPQVVPPHRQLEPELQARGIQTRRHHFRVF</sequence>
<keyword evidence="1" id="KW-1133">Transmembrane helix</keyword>
<gene>
    <name evidence="2" type="ORF">EBB79_06355</name>
</gene>
<dbReference type="RefSeq" id="WP_127748107.1">
    <property type="nucleotide sequence ID" value="NZ_CP033219.1"/>
</dbReference>
<proteinExistence type="predicted"/>
<dbReference type="KEGG" id="sedi:EBB79_06355"/>
<evidence type="ECO:0000313" key="2">
    <source>
        <dbReference type="EMBL" id="AZV77550.1"/>
    </source>
</evidence>
<organism evidence="2 3">
    <name type="scientific">Parasedimentitalea marina</name>
    <dbReference type="NCBI Taxonomy" id="2483033"/>
    <lineage>
        <taxon>Bacteria</taxon>
        <taxon>Pseudomonadati</taxon>
        <taxon>Pseudomonadota</taxon>
        <taxon>Alphaproteobacteria</taxon>
        <taxon>Rhodobacterales</taxon>
        <taxon>Paracoccaceae</taxon>
        <taxon>Parasedimentitalea</taxon>
    </lineage>
</organism>
<reference evidence="2 3" key="1">
    <citation type="submission" date="2018-10" db="EMBL/GenBank/DDBJ databases">
        <title>Parasedimentitalea marina sp. nov., a psychrophilic bacterium isolated from deep seawater of the New Britain Trench.</title>
        <authorList>
            <person name="Cao J."/>
        </authorList>
    </citation>
    <scope>NUCLEOTIDE SEQUENCE [LARGE SCALE GENOMIC DNA]</scope>
    <source>
        <strain evidence="2 3">W43</strain>
    </source>
</reference>
<keyword evidence="3" id="KW-1185">Reference proteome</keyword>
<dbReference type="EMBL" id="CP033219">
    <property type="protein sequence ID" value="AZV77550.1"/>
    <property type="molecule type" value="Genomic_DNA"/>
</dbReference>
<dbReference type="Proteomes" id="UP000283063">
    <property type="component" value="Chromosome"/>
</dbReference>
<keyword evidence="1" id="KW-0812">Transmembrane</keyword>
<evidence type="ECO:0000313" key="3">
    <source>
        <dbReference type="Proteomes" id="UP000283063"/>
    </source>
</evidence>
<protein>
    <submittedName>
        <fullName evidence="2">Uncharacterized protein</fullName>
    </submittedName>
</protein>
<keyword evidence="1" id="KW-0472">Membrane</keyword>
<accession>A0A3T0N0J3</accession>
<feature type="transmembrane region" description="Helical" evidence="1">
    <location>
        <begin position="16"/>
        <end position="32"/>
    </location>
</feature>
<evidence type="ECO:0000256" key="1">
    <source>
        <dbReference type="SAM" id="Phobius"/>
    </source>
</evidence>
<name>A0A3T0N0J3_9RHOB</name>